<dbReference type="VEuPathDB" id="FungiDB:CJJ07_001994"/>
<dbReference type="EMBL" id="LGST01000018">
    <property type="protein sequence ID" value="KNE00351.1"/>
    <property type="molecule type" value="Genomic_DNA"/>
</dbReference>
<dbReference type="Proteomes" id="UP000037122">
    <property type="component" value="Unassembled WGS sequence"/>
</dbReference>
<name>A0A0L0P2S9_CANAR</name>
<dbReference type="VEuPathDB" id="FungiDB:CJI97_000372"/>
<gene>
    <name evidence="1" type="ORF">QG37_02376</name>
</gene>
<protein>
    <submittedName>
        <fullName evidence="1">Uncharacterized protein</fullName>
    </submittedName>
</protein>
<organism evidence="1 2">
    <name type="scientific">Candidozyma auris</name>
    <name type="common">Yeast</name>
    <name type="synonym">Candida auris</name>
    <dbReference type="NCBI Taxonomy" id="498019"/>
    <lineage>
        <taxon>Eukaryota</taxon>
        <taxon>Fungi</taxon>
        <taxon>Dikarya</taxon>
        <taxon>Ascomycota</taxon>
        <taxon>Saccharomycotina</taxon>
        <taxon>Pichiomycetes</taxon>
        <taxon>Metschnikowiaceae</taxon>
        <taxon>Candidozyma</taxon>
    </lineage>
</organism>
<comment type="caution">
    <text evidence="1">The sequence shown here is derived from an EMBL/GenBank/DDBJ whole genome shotgun (WGS) entry which is preliminary data.</text>
</comment>
<dbReference type="VEuPathDB" id="FungiDB:CJJ09_002340"/>
<dbReference type="VEuPathDB" id="FungiDB:B9J08_000372"/>
<evidence type="ECO:0000313" key="2">
    <source>
        <dbReference type="Proteomes" id="UP000037122"/>
    </source>
</evidence>
<dbReference type="VEuPathDB" id="FungiDB:QG37_02376"/>
<sequence length="114" mass="12642">MHRELLLTFGHSLTAKAGVAAMYNYPDLKVVAYVPGEHFRTFSAAVSPNEAKLALATQEGMIRTYWLWPQDDGHGRRSNATIVPAKITPRPSAKDYESSIIQLSEGVTTELLLR</sequence>
<reference evidence="2" key="1">
    <citation type="journal article" date="2015" name="BMC Genomics">
        <title>Draft genome of a commonly misdiagnosed multidrug resistant pathogen Candida auris.</title>
        <authorList>
            <person name="Chatterjee S."/>
            <person name="Alampalli S.V."/>
            <person name="Nageshan R.K."/>
            <person name="Chettiar S.T."/>
            <person name="Joshi S."/>
            <person name="Tatu U.S."/>
        </authorList>
    </citation>
    <scope>NUCLEOTIDE SEQUENCE [LARGE SCALE GENOMIC DNA]</scope>
    <source>
        <strain evidence="2">6684</strain>
    </source>
</reference>
<evidence type="ECO:0000313" key="1">
    <source>
        <dbReference type="EMBL" id="KNE00351.1"/>
    </source>
</evidence>
<dbReference type="VEuPathDB" id="FungiDB:CJI96_0001092"/>
<dbReference type="AlphaFoldDB" id="A0A0L0P2S9"/>
<proteinExistence type="predicted"/>
<accession>A0A0L0P2S9</accession>